<evidence type="ECO:0000256" key="8">
    <source>
        <dbReference type="ARBA" id="ARBA00023163"/>
    </source>
</evidence>
<protein>
    <recommendedName>
        <fullName evidence="14">Homeobox domain-containing protein</fullName>
    </recommendedName>
</protein>
<dbReference type="Pfam" id="PF00046">
    <property type="entry name" value="Homeodomain"/>
    <property type="match status" value="1"/>
</dbReference>
<feature type="region of interest" description="Disordered" evidence="13">
    <location>
        <begin position="332"/>
        <end position="394"/>
    </location>
</feature>
<dbReference type="PANTHER" id="PTHR46799:SF1">
    <property type="entry name" value="HOMEOBOX PROTEIN UNC-4 HOMOLOG"/>
    <property type="match status" value="1"/>
</dbReference>
<feature type="region of interest" description="Disordered" evidence="13">
    <location>
        <begin position="164"/>
        <end position="221"/>
    </location>
</feature>
<dbReference type="Gene3D" id="1.10.10.60">
    <property type="entry name" value="Homeodomain-like"/>
    <property type="match status" value="1"/>
</dbReference>
<dbReference type="EMBL" id="JBJQND010000005">
    <property type="protein sequence ID" value="KAL3877672.1"/>
    <property type="molecule type" value="Genomic_DNA"/>
</dbReference>
<evidence type="ECO:0000256" key="13">
    <source>
        <dbReference type="SAM" id="MobiDB-lite"/>
    </source>
</evidence>
<dbReference type="PANTHER" id="PTHR46799">
    <property type="entry name" value="HOMEOBOX PROTEIN UNC-4 HOMOLOG"/>
    <property type="match status" value="1"/>
</dbReference>
<feature type="region of interest" description="Disordered" evidence="13">
    <location>
        <begin position="77"/>
        <end position="112"/>
    </location>
</feature>
<keyword evidence="9 11" id="KW-0539">Nucleus</keyword>
<evidence type="ECO:0000313" key="16">
    <source>
        <dbReference type="Proteomes" id="UP001634394"/>
    </source>
</evidence>
<keyword evidence="7 11" id="KW-0371">Homeobox</keyword>
<evidence type="ECO:0000256" key="10">
    <source>
        <dbReference type="ARBA" id="ARBA00038351"/>
    </source>
</evidence>
<evidence type="ECO:0000259" key="14">
    <source>
        <dbReference type="PROSITE" id="PS50071"/>
    </source>
</evidence>
<evidence type="ECO:0000256" key="11">
    <source>
        <dbReference type="PROSITE-ProRule" id="PRU00108"/>
    </source>
</evidence>
<dbReference type="GO" id="GO:0005634">
    <property type="term" value="C:nucleus"/>
    <property type="evidence" value="ECO:0007669"/>
    <property type="project" value="UniProtKB-SubCell"/>
</dbReference>
<organism evidence="15 16">
    <name type="scientific">Sinanodonta woodiana</name>
    <name type="common">Chinese pond mussel</name>
    <name type="synonym">Anodonta woodiana</name>
    <dbReference type="NCBI Taxonomy" id="1069815"/>
    <lineage>
        <taxon>Eukaryota</taxon>
        <taxon>Metazoa</taxon>
        <taxon>Spiralia</taxon>
        <taxon>Lophotrochozoa</taxon>
        <taxon>Mollusca</taxon>
        <taxon>Bivalvia</taxon>
        <taxon>Autobranchia</taxon>
        <taxon>Heteroconchia</taxon>
        <taxon>Palaeoheterodonta</taxon>
        <taxon>Unionida</taxon>
        <taxon>Unionoidea</taxon>
        <taxon>Unionidae</taxon>
        <taxon>Unioninae</taxon>
        <taxon>Sinanodonta</taxon>
    </lineage>
</organism>
<feature type="domain" description="Homeobox" evidence="14">
    <location>
        <begin position="108"/>
        <end position="168"/>
    </location>
</feature>
<dbReference type="InterPro" id="IPR017970">
    <property type="entry name" value="Homeobox_CS"/>
</dbReference>
<evidence type="ECO:0000256" key="5">
    <source>
        <dbReference type="ARBA" id="ARBA00023015"/>
    </source>
</evidence>
<evidence type="ECO:0000256" key="12">
    <source>
        <dbReference type="RuleBase" id="RU000682"/>
    </source>
</evidence>
<dbReference type="FunFam" id="1.10.10.60:FF:000057">
    <property type="entry name" value="Short stature homeobox 2"/>
    <property type="match status" value="1"/>
</dbReference>
<feature type="compositionally biased region" description="Basic and acidic residues" evidence="13">
    <location>
        <begin position="368"/>
        <end position="377"/>
    </location>
</feature>
<evidence type="ECO:0000256" key="3">
    <source>
        <dbReference type="ARBA" id="ARBA00022782"/>
    </source>
</evidence>
<dbReference type="PROSITE" id="PS50071">
    <property type="entry name" value="HOMEOBOX_2"/>
    <property type="match status" value="1"/>
</dbReference>
<evidence type="ECO:0000256" key="1">
    <source>
        <dbReference type="ARBA" id="ARBA00004123"/>
    </source>
</evidence>
<proteinExistence type="inferred from homology"/>
<feature type="compositionally biased region" description="Polar residues" evidence="13">
    <location>
        <begin position="349"/>
        <end position="367"/>
    </location>
</feature>
<evidence type="ECO:0000256" key="7">
    <source>
        <dbReference type="ARBA" id="ARBA00023155"/>
    </source>
</evidence>
<keyword evidence="8" id="KW-0804">Transcription</keyword>
<accession>A0ABD3WY38</accession>
<gene>
    <name evidence="15" type="ORF">ACJMK2_035343</name>
</gene>
<evidence type="ECO:0000256" key="4">
    <source>
        <dbReference type="ARBA" id="ARBA00022902"/>
    </source>
</evidence>
<evidence type="ECO:0000256" key="2">
    <source>
        <dbReference type="ARBA" id="ARBA00022473"/>
    </source>
</evidence>
<sequence length="394" mass="45149">MLTYCEKSLIGGNNTYPSSGYFTTSQQNALNFFYPFSTTYSHFQGNLAALALASSTTYSYDYAQTLANRLHFSPSLSPKSSISDDGIGHNLSKQDEKTMDDMEESSANKRRRTRTNFTGWQLEELERSFQDSHYPDVFMREALAMRLDLVESRVQVWFQNRRAKWRRREHTKKGPGRPAHNAHPQTCSGEPMEPDEVERKERERMERKKKKQEERLKKLDGKRTFLQISESPYEENPVKSHSECVQDMPFDCDKMESEVNKDSSSEEESTNSMQKKCSFSIDRLLETPKVPRGRRPNSKYPRVQACKSLGSLGFGMVPLYPITQPFGFVVQQREDESLSPSEEKKCNENDSTTSNENAEDTNSGKTCSNDKSERTSVEETCVIDVDGDSEKPEI</sequence>
<name>A0ABD3WY38_SINWO</name>
<keyword evidence="3" id="KW-0221">Differentiation</keyword>
<reference evidence="15 16" key="1">
    <citation type="submission" date="2024-11" db="EMBL/GenBank/DDBJ databases">
        <title>Chromosome-level genome assembly of the freshwater bivalve Anodonta woodiana.</title>
        <authorList>
            <person name="Chen X."/>
        </authorList>
    </citation>
    <scope>NUCLEOTIDE SEQUENCE [LARGE SCALE GENOMIC DNA]</scope>
    <source>
        <strain evidence="15">MN2024</strain>
        <tissue evidence="15">Gills</tissue>
    </source>
</reference>
<keyword evidence="6 11" id="KW-0238">DNA-binding</keyword>
<feature type="compositionally biased region" description="Basic and acidic residues" evidence="13">
    <location>
        <begin position="332"/>
        <end position="348"/>
    </location>
</feature>
<dbReference type="InterPro" id="IPR009057">
    <property type="entry name" value="Homeodomain-like_sf"/>
</dbReference>
<dbReference type="CDD" id="cd00086">
    <property type="entry name" value="homeodomain"/>
    <property type="match status" value="1"/>
</dbReference>
<keyword evidence="16" id="KW-1185">Reference proteome</keyword>
<dbReference type="GO" id="GO:0003677">
    <property type="term" value="F:DNA binding"/>
    <property type="evidence" value="ECO:0007669"/>
    <property type="project" value="UniProtKB-UniRule"/>
</dbReference>
<dbReference type="PROSITE" id="PS00027">
    <property type="entry name" value="HOMEOBOX_1"/>
    <property type="match status" value="1"/>
</dbReference>
<comment type="caution">
    <text evidence="15">The sequence shown here is derived from an EMBL/GenBank/DDBJ whole genome shotgun (WGS) entry which is preliminary data.</text>
</comment>
<evidence type="ECO:0000256" key="9">
    <source>
        <dbReference type="ARBA" id="ARBA00023242"/>
    </source>
</evidence>
<dbReference type="GO" id="GO:0007399">
    <property type="term" value="P:nervous system development"/>
    <property type="evidence" value="ECO:0007669"/>
    <property type="project" value="UniProtKB-KW"/>
</dbReference>
<dbReference type="AlphaFoldDB" id="A0ABD3WY38"/>
<feature type="compositionally biased region" description="Basic and acidic residues" evidence="13">
    <location>
        <begin position="197"/>
        <end position="221"/>
    </location>
</feature>
<feature type="compositionally biased region" description="Basic residues" evidence="13">
    <location>
        <begin position="164"/>
        <end position="175"/>
    </location>
</feature>
<keyword evidence="5" id="KW-0805">Transcription regulation</keyword>
<feature type="DNA-binding region" description="Homeobox" evidence="11">
    <location>
        <begin position="110"/>
        <end position="169"/>
    </location>
</feature>
<dbReference type="GO" id="GO:0030154">
    <property type="term" value="P:cell differentiation"/>
    <property type="evidence" value="ECO:0007669"/>
    <property type="project" value="UniProtKB-KW"/>
</dbReference>
<comment type="subcellular location">
    <subcellularLocation>
        <location evidence="1 11 12">Nucleus</location>
    </subcellularLocation>
</comment>
<evidence type="ECO:0000256" key="6">
    <source>
        <dbReference type="ARBA" id="ARBA00023125"/>
    </source>
</evidence>
<dbReference type="Proteomes" id="UP001634394">
    <property type="component" value="Unassembled WGS sequence"/>
</dbReference>
<dbReference type="InterPro" id="IPR001356">
    <property type="entry name" value="HD"/>
</dbReference>
<comment type="similarity">
    <text evidence="10">Belongs to the paired homeobox family. Unc-4 subfamily.</text>
</comment>
<keyword evidence="2" id="KW-0217">Developmental protein</keyword>
<dbReference type="SUPFAM" id="SSF46689">
    <property type="entry name" value="Homeodomain-like"/>
    <property type="match status" value="1"/>
</dbReference>
<dbReference type="SMART" id="SM00389">
    <property type="entry name" value="HOX"/>
    <property type="match status" value="1"/>
</dbReference>
<feature type="region of interest" description="Disordered" evidence="13">
    <location>
        <begin position="256"/>
        <end position="302"/>
    </location>
</feature>
<keyword evidence="4" id="KW-0524">Neurogenesis</keyword>
<evidence type="ECO:0000313" key="15">
    <source>
        <dbReference type="EMBL" id="KAL3877672.1"/>
    </source>
</evidence>